<evidence type="ECO:0000313" key="1">
    <source>
        <dbReference type="EMBL" id="GEC11405.1"/>
    </source>
</evidence>
<evidence type="ECO:0000313" key="2">
    <source>
        <dbReference type="Proteomes" id="UP000316242"/>
    </source>
</evidence>
<organism evidence="1 2">
    <name type="scientific">Glutamicibacter nicotianae</name>
    <name type="common">Arthrobacter nicotianae</name>
    <dbReference type="NCBI Taxonomy" id="37929"/>
    <lineage>
        <taxon>Bacteria</taxon>
        <taxon>Bacillati</taxon>
        <taxon>Actinomycetota</taxon>
        <taxon>Actinomycetes</taxon>
        <taxon>Micrococcales</taxon>
        <taxon>Micrococcaceae</taxon>
        <taxon>Glutamicibacter</taxon>
    </lineage>
</organism>
<proteinExistence type="predicted"/>
<reference evidence="1 2" key="1">
    <citation type="submission" date="2019-06" db="EMBL/GenBank/DDBJ databases">
        <title>Whole genome shotgun sequence of Glutamicibacter nicotianae NBRC 14234.</title>
        <authorList>
            <person name="Hosoyama A."/>
            <person name="Uohara A."/>
            <person name="Ohji S."/>
            <person name="Ichikawa N."/>
        </authorList>
    </citation>
    <scope>NUCLEOTIDE SEQUENCE [LARGE SCALE GENOMIC DNA]</scope>
    <source>
        <strain evidence="1 2">NBRC 14234</strain>
    </source>
</reference>
<comment type="caution">
    <text evidence="1">The sequence shown here is derived from an EMBL/GenBank/DDBJ whole genome shotgun (WGS) entry which is preliminary data.</text>
</comment>
<dbReference type="EMBL" id="BJNE01000002">
    <property type="protein sequence ID" value="GEC11405.1"/>
    <property type="molecule type" value="Genomic_DNA"/>
</dbReference>
<gene>
    <name evidence="1" type="ORF">ANI01nite_06080</name>
</gene>
<dbReference type="Proteomes" id="UP000316242">
    <property type="component" value="Unassembled WGS sequence"/>
</dbReference>
<accession>A0ABQ0RHV3</accession>
<protein>
    <submittedName>
        <fullName evidence="1">Uncharacterized protein</fullName>
    </submittedName>
</protein>
<keyword evidence="2" id="KW-1185">Reference proteome</keyword>
<name>A0ABQ0RHV3_GLUNI</name>
<sequence>MLPNEVGAYELLRIQGGLRLEQERIPGDPSLATLGIELGGATPLGSSPPAAQKREVETINFHSHHRTHMWRLIFSG</sequence>